<name>A0A4R9IA73_9LEPT</name>
<accession>A0A4R9IA73</accession>
<gene>
    <name evidence="1" type="ORF">EHQ24_08130</name>
</gene>
<evidence type="ECO:0000313" key="2">
    <source>
        <dbReference type="Proteomes" id="UP000298009"/>
    </source>
</evidence>
<reference evidence="1" key="1">
    <citation type="journal article" date="2019" name="PLoS Negl. Trop. Dis.">
        <title>Revisiting the worldwide diversity of Leptospira species in the environment.</title>
        <authorList>
            <person name="Vincent A.T."/>
            <person name="Schiettekatte O."/>
            <person name="Bourhy P."/>
            <person name="Veyrier F.J."/>
            <person name="Picardeau M."/>
        </authorList>
    </citation>
    <scope>NUCLEOTIDE SEQUENCE [LARGE SCALE GENOMIC DNA]</scope>
    <source>
        <strain evidence="1">201800287</strain>
    </source>
</reference>
<dbReference type="EMBL" id="RQFK01000024">
    <property type="protein sequence ID" value="TGK82980.1"/>
    <property type="molecule type" value="Genomic_DNA"/>
</dbReference>
<dbReference type="Proteomes" id="UP000298009">
    <property type="component" value="Unassembled WGS sequence"/>
</dbReference>
<comment type="caution">
    <text evidence="1">The sequence shown here is derived from an EMBL/GenBank/DDBJ whole genome shotgun (WGS) entry which is preliminary data.</text>
</comment>
<dbReference type="AlphaFoldDB" id="A0A4R9IA73"/>
<keyword evidence="2" id="KW-1185">Reference proteome</keyword>
<proteinExistence type="predicted"/>
<organism evidence="1 2">
    <name type="scientific">Leptospira noumeaensis</name>
    <dbReference type="NCBI Taxonomy" id="2484964"/>
    <lineage>
        <taxon>Bacteria</taxon>
        <taxon>Pseudomonadati</taxon>
        <taxon>Spirochaetota</taxon>
        <taxon>Spirochaetia</taxon>
        <taxon>Leptospirales</taxon>
        <taxon>Leptospiraceae</taxon>
        <taxon>Leptospira</taxon>
    </lineage>
</organism>
<sequence>MTQLDFFIRGGYFTAENFYADSEFKNWTYKKDLNFILSIWKENGTWCRAEFTNWELTSLDVLGLKFDYYIYATGPIYNASKTSFTDFNYIEIQSDPYYYKLENKCYRKKENPPIVLNYSNPLEFANLVDDKYCILPKLHRDCQNKIEKIMKDNGFNYFDTRIWPHQDFKNFIKKYEQVPNSFKKVKRTINYEDGPAEIYND</sequence>
<protein>
    <submittedName>
        <fullName evidence="1">Uncharacterized protein</fullName>
    </submittedName>
</protein>
<evidence type="ECO:0000313" key="1">
    <source>
        <dbReference type="EMBL" id="TGK82980.1"/>
    </source>
</evidence>
<dbReference type="RefSeq" id="WP_135601178.1">
    <property type="nucleotide sequence ID" value="NZ_RQFK01000024.1"/>
</dbReference>